<reference evidence="8 9" key="1">
    <citation type="submission" date="2015-08" db="EMBL/GenBank/DDBJ databases">
        <authorList>
            <person name="Babu N.S."/>
            <person name="Beckwith C.J."/>
            <person name="Beseler K.G."/>
            <person name="Brison A."/>
            <person name="Carone J.V."/>
            <person name="Caskin T.P."/>
            <person name="Diamond M."/>
            <person name="Durham M.E."/>
            <person name="Foxe J.M."/>
            <person name="Go M."/>
            <person name="Henderson B.A."/>
            <person name="Jones I.B."/>
            <person name="McGettigan J.A."/>
            <person name="Micheletti S.J."/>
            <person name="Nasrallah M.E."/>
            <person name="Ortiz D."/>
            <person name="Piller C.R."/>
            <person name="Privatt S.R."/>
            <person name="Schneider S.L."/>
            <person name="Sharp S."/>
            <person name="Smith T.C."/>
            <person name="Stanton J.D."/>
            <person name="Ullery H.E."/>
            <person name="Wilson R.J."/>
            <person name="Serrano M.G."/>
            <person name="Buck G."/>
            <person name="Lee V."/>
            <person name="Wang Y."/>
            <person name="Carvalho R."/>
            <person name="Voegtly L."/>
            <person name="Shi R."/>
            <person name="Duckworth R."/>
            <person name="Johnson A."/>
            <person name="Loviza R."/>
            <person name="Walstead R."/>
            <person name="Shah Z."/>
            <person name="Kiflezghi M."/>
            <person name="Wade K."/>
            <person name="Ball S.L."/>
            <person name="Bradley K.W."/>
            <person name="Asai D.J."/>
            <person name="Bowman C.A."/>
            <person name="Russell D.A."/>
            <person name="Pope W.H."/>
            <person name="Jacobs-Sera D."/>
            <person name="Hendrix R.W."/>
            <person name="Hatfull G.F."/>
        </authorList>
    </citation>
    <scope>NUCLEOTIDE SEQUENCE [LARGE SCALE GENOMIC DNA]</scope>
    <source>
        <strain evidence="8 9">DSM 27648</strain>
    </source>
</reference>
<evidence type="ECO:0000313" key="8">
    <source>
        <dbReference type="EMBL" id="AKU94720.1"/>
    </source>
</evidence>
<keyword evidence="8" id="KW-0969">Cilium</keyword>
<feature type="transmembrane region" description="Helical" evidence="7">
    <location>
        <begin position="123"/>
        <end position="142"/>
    </location>
</feature>
<keyword evidence="9" id="KW-1185">Reference proteome</keyword>
<evidence type="ECO:0000256" key="5">
    <source>
        <dbReference type="ARBA" id="ARBA00022989"/>
    </source>
</evidence>
<dbReference type="GO" id="GO:0006605">
    <property type="term" value="P:protein targeting"/>
    <property type="evidence" value="ECO:0007669"/>
    <property type="project" value="InterPro"/>
</dbReference>
<feature type="transmembrane region" description="Helical" evidence="7">
    <location>
        <begin position="206"/>
        <end position="225"/>
    </location>
</feature>
<evidence type="ECO:0000256" key="6">
    <source>
        <dbReference type="ARBA" id="ARBA00023136"/>
    </source>
</evidence>
<comment type="similarity">
    <text evidence="2">Belongs to the FliR/MopE/SpaR family.</text>
</comment>
<comment type="subcellular location">
    <subcellularLocation>
        <location evidence="1">Cell membrane</location>
        <topology evidence="1">Multi-pass membrane protein</topology>
    </subcellularLocation>
</comment>
<keyword evidence="6 7" id="KW-0472">Membrane</keyword>
<evidence type="ECO:0000313" key="9">
    <source>
        <dbReference type="Proteomes" id="UP000064967"/>
    </source>
</evidence>
<dbReference type="PANTHER" id="PTHR30065">
    <property type="entry name" value="FLAGELLAR BIOSYNTHETIC PROTEIN FLIR"/>
    <property type="match status" value="1"/>
</dbReference>
<feature type="transmembrane region" description="Helical" evidence="7">
    <location>
        <begin position="178"/>
        <end position="199"/>
    </location>
</feature>
<keyword evidence="8" id="KW-0282">Flagellum</keyword>
<feature type="transmembrane region" description="Helical" evidence="7">
    <location>
        <begin position="65"/>
        <end position="83"/>
    </location>
</feature>
<evidence type="ECO:0000256" key="3">
    <source>
        <dbReference type="ARBA" id="ARBA00022475"/>
    </source>
</evidence>
<dbReference type="STRING" id="1391654.AKJ09_01384"/>
<dbReference type="AlphaFoldDB" id="A0A0K1PMG6"/>
<sequence length="255" mass="25601">MMTEMALAMAISFALVATRMAAFIVISPFPGANVPTQARIGLVLLLAATTCPMAVSGYTTLSPNLFLAAAGEMITGTAIGFVFRVGMSAAEVLGASLAHATGLTMASSFDPSLGSTVDPLTRIVTLSATIVSFAIGAHRVVLGAVIASLRAVPVGTLPSANAFAPATFTWIARSVECGLGLALPAMTIALVIHLSLGLVARAAPSLQIFSVGLSLTLGSGLLVMLASMPDLLSGLAAHLGALGTVIDSLLSSHGT</sequence>
<evidence type="ECO:0000256" key="7">
    <source>
        <dbReference type="SAM" id="Phobius"/>
    </source>
</evidence>
<name>A0A0K1PMG6_9BACT</name>
<dbReference type="InterPro" id="IPR002010">
    <property type="entry name" value="T3SS_IM_R"/>
</dbReference>
<dbReference type="Proteomes" id="UP000064967">
    <property type="component" value="Chromosome"/>
</dbReference>
<evidence type="ECO:0000256" key="4">
    <source>
        <dbReference type="ARBA" id="ARBA00022692"/>
    </source>
</evidence>
<keyword evidence="4 7" id="KW-0812">Transmembrane</keyword>
<dbReference type="PANTHER" id="PTHR30065:SF1">
    <property type="entry name" value="SURFACE PRESENTATION OF ANTIGENS PROTEIN SPAR"/>
    <property type="match status" value="1"/>
</dbReference>
<dbReference type="EMBL" id="CP012333">
    <property type="protein sequence ID" value="AKU94720.1"/>
    <property type="molecule type" value="Genomic_DNA"/>
</dbReference>
<protein>
    <submittedName>
        <fullName evidence="8">Flagellar biosynthesis protein FliR</fullName>
    </submittedName>
</protein>
<gene>
    <name evidence="8" type="ORF">AKJ09_01384</name>
</gene>
<dbReference type="Pfam" id="PF01311">
    <property type="entry name" value="Bac_export_1"/>
    <property type="match status" value="1"/>
</dbReference>
<keyword evidence="5 7" id="KW-1133">Transmembrane helix</keyword>
<dbReference type="PRINTS" id="PR00953">
    <property type="entry name" value="TYPE3IMRPROT"/>
</dbReference>
<accession>A0A0K1PMG6</accession>
<feature type="transmembrane region" description="Helical" evidence="7">
    <location>
        <begin position="154"/>
        <end position="172"/>
    </location>
</feature>
<proteinExistence type="inferred from homology"/>
<organism evidence="8 9">
    <name type="scientific">Labilithrix luteola</name>
    <dbReference type="NCBI Taxonomy" id="1391654"/>
    <lineage>
        <taxon>Bacteria</taxon>
        <taxon>Pseudomonadati</taxon>
        <taxon>Myxococcota</taxon>
        <taxon>Polyangia</taxon>
        <taxon>Polyangiales</taxon>
        <taxon>Labilitrichaceae</taxon>
        <taxon>Labilithrix</taxon>
    </lineage>
</organism>
<evidence type="ECO:0000256" key="1">
    <source>
        <dbReference type="ARBA" id="ARBA00004651"/>
    </source>
</evidence>
<dbReference type="KEGG" id="llu:AKJ09_01384"/>
<keyword evidence="3" id="KW-1003">Cell membrane</keyword>
<keyword evidence="8" id="KW-0966">Cell projection</keyword>
<dbReference type="GO" id="GO:0005886">
    <property type="term" value="C:plasma membrane"/>
    <property type="evidence" value="ECO:0007669"/>
    <property type="project" value="UniProtKB-SubCell"/>
</dbReference>
<evidence type="ECO:0000256" key="2">
    <source>
        <dbReference type="ARBA" id="ARBA00009772"/>
    </source>
</evidence>
<feature type="transmembrane region" description="Helical" evidence="7">
    <location>
        <begin position="38"/>
        <end position="58"/>
    </location>
</feature>